<gene>
    <name evidence="4" type="ORF">SAMN05443637_1335</name>
</gene>
<dbReference type="AlphaFoldDB" id="A0A1M7B7W4"/>
<dbReference type="PANTHER" id="PTHR12147">
    <property type="entry name" value="METALLOPEPTIDASE M28 FAMILY MEMBER"/>
    <property type="match status" value="1"/>
</dbReference>
<dbReference type="InterPro" id="IPR045175">
    <property type="entry name" value="M28_fam"/>
</dbReference>
<dbReference type="GO" id="GO:0004177">
    <property type="term" value="F:aminopeptidase activity"/>
    <property type="evidence" value="ECO:0007669"/>
    <property type="project" value="UniProtKB-KW"/>
</dbReference>
<name>A0A1M7B7W4_PSETH</name>
<sequence length="385" mass="39724">MDTLIAPQPAAPEPRPPRRPGRGPLIALVAILGLIALAGGWALARASTAPRPLTDPTPVAAPQSGIAGAVGVRSAGAHLEALQRVADQNGGNRAAGTPGYAASVEYVVGVLRAAGWDVRTEPFQLGGASHHDDTDHDDTDRDDTDRDDTDRDEERRAGRTDVNVIAQTRTGDPNRVVLAGAHLDSVAEGPGINDNATGVAALLDIATALGGAPDVPNALRFAFWGGEEDGMIGSSAYVEGLSRAERKTVRAYVNLDMLASTNGGYFVQGGVGDDEEESGPAASAEIAKLLVEQLRVAGVEAENVEFDGGSDFVPFAEAGIPTAGVAAGDGQRKSRADAARWGGEAGEVHDPCYHRACDTLANVDPTKFEAFTDAVAATLVRLATG</sequence>
<dbReference type="OrthoDB" id="345880at2"/>
<keyword evidence="4" id="KW-0645">Protease</keyword>
<dbReference type="PANTHER" id="PTHR12147:SF26">
    <property type="entry name" value="PEPTIDASE M28 DOMAIN-CONTAINING PROTEIN"/>
    <property type="match status" value="1"/>
</dbReference>
<feature type="region of interest" description="Disordered" evidence="1">
    <location>
        <begin position="1"/>
        <end position="21"/>
    </location>
</feature>
<feature type="domain" description="Peptidase M28" evidence="3">
    <location>
        <begin position="163"/>
        <end position="378"/>
    </location>
</feature>
<dbReference type="EMBL" id="FRAP01000033">
    <property type="protein sequence ID" value="SHL50719.1"/>
    <property type="molecule type" value="Genomic_DNA"/>
</dbReference>
<dbReference type="GO" id="GO:0008235">
    <property type="term" value="F:metalloexopeptidase activity"/>
    <property type="evidence" value="ECO:0007669"/>
    <property type="project" value="InterPro"/>
</dbReference>
<reference evidence="4 5" key="1">
    <citation type="submission" date="2016-11" db="EMBL/GenBank/DDBJ databases">
        <authorList>
            <person name="Jaros S."/>
            <person name="Januszkiewicz K."/>
            <person name="Wedrychowicz H."/>
        </authorList>
    </citation>
    <scope>NUCLEOTIDE SEQUENCE [LARGE SCALE GENOMIC DNA]</scope>
    <source>
        <strain evidence="4 5">DSM 43832</strain>
    </source>
</reference>
<dbReference type="SUPFAM" id="SSF53187">
    <property type="entry name" value="Zn-dependent exopeptidases"/>
    <property type="match status" value="1"/>
</dbReference>
<dbReference type="STRING" id="1848.SAMN05443637_1335"/>
<keyword evidence="4" id="KW-0378">Hydrolase</keyword>
<evidence type="ECO:0000313" key="5">
    <source>
        <dbReference type="Proteomes" id="UP000184363"/>
    </source>
</evidence>
<feature type="compositionally biased region" description="Basic and acidic residues" evidence="1">
    <location>
        <begin position="148"/>
        <end position="159"/>
    </location>
</feature>
<dbReference type="Pfam" id="PF04389">
    <property type="entry name" value="Peptidase_M28"/>
    <property type="match status" value="1"/>
</dbReference>
<dbReference type="InterPro" id="IPR007484">
    <property type="entry name" value="Peptidase_M28"/>
</dbReference>
<dbReference type="GO" id="GO:0006508">
    <property type="term" value="P:proteolysis"/>
    <property type="evidence" value="ECO:0007669"/>
    <property type="project" value="InterPro"/>
</dbReference>
<keyword evidence="2" id="KW-1133">Transmembrane helix</keyword>
<proteinExistence type="predicted"/>
<keyword evidence="5" id="KW-1185">Reference proteome</keyword>
<evidence type="ECO:0000259" key="3">
    <source>
        <dbReference type="Pfam" id="PF04389"/>
    </source>
</evidence>
<dbReference type="RefSeq" id="WP_073460502.1">
    <property type="nucleotide sequence ID" value="NZ_FRAP01000033.1"/>
</dbReference>
<keyword evidence="2" id="KW-0812">Transmembrane</keyword>
<evidence type="ECO:0000256" key="2">
    <source>
        <dbReference type="SAM" id="Phobius"/>
    </source>
</evidence>
<keyword evidence="4" id="KW-0031">Aminopeptidase</keyword>
<evidence type="ECO:0000256" key="1">
    <source>
        <dbReference type="SAM" id="MobiDB-lite"/>
    </source>
</evidence>
<feature type="region of interest" description="Disordered" evidence="1">
    <location>
        <begin position="124"/>
        <end position="162"/>
    </location>
</feature>
<evidence type="ECO:0000313" key="4">
    <source>
        <dbReference type="EMBL" id="SHL50719.1"/>
    </source>
</evidence>
<feature type="transmembrane region" description="Helical" evidence="2">
    <location>
        <begin position="25"/>
        <end position="44"/>
    </location>
</feature>
<keyword evidence="2" id="KW-0472">Membrane</keyword>
<accession>A0A1M7B7W4</accession>
<organism evidence="4 5">
    <name type="scientific">Pseudonocardia thermophila</name>
    <dbReference type="NCBI Taxonomy" id="1848"/>
    <lineage>
        <taxon>Bacteria</taxon>
        <taxon>Bacillati</taxon>
        <taxon>Actinomycetota</taxon>
        <taxon>Actinomycetes</taxon>
        <taxon>Pseudonocardiales</taxon>
        <taxon>Pseudonocardiaceae</taxon>
        <taxon>Pseudonocardia</taxon>
    </lineage>
</organism>
<dbReference type="Gene3D" id="3.40.630.10">
    <property type="entry name" value="Zn peptidases"/>
    <property type="match status" value="1"/>
</dbReference>
<protein>
    <submittedName>
        <fullName evidence="4">Aminopeptidase S</fullName>
    </submittedName>
</protein>
<dbReference type="Proteomes" id="UP000184363">
    <property type="component" value="Unassembled WGS sequence"/>
</dbReference>
<feature type="compositionally biased region" description="Acidic residues" evidence="1">
    <location>
        <begin position="135"/>
        <end position="147"/>
    </location>
</feature>